<dbReference type="RefSeq" id="WP_106269218.1">
    <property type="nucleotide sequence ID" value="NZ_PVTX01000010.1"/>
</dbReference>
<dbReference type="NCBIfam" id="TIGR01509">
    <property type="entry name" value="HAD-SF-IA-v3"/>
    <property type="match status" value="1"/>
</dbReference>
<comment type="caution">
    <text evidence="1">The sequence shown here is derived from an EMBL/GenBank/DDBJ whole genome shotgun (WGS) entry which is preliminary data.</text>
</comment>
<dbReference type="PANTHER" id="PTHR43611:SF3">
    <property type="entry name" value="FLAVIN MONONUCLEOTIDE HYDROLASE 1, CHLOROPLATIC"/>
    <property type="match status" value="1"/>
</dbReference>
<proteinExistence type="predicted"/>
<dbReference type="InterPro" id="IPR006439">
    <property type="entry name" value="HAD-SF_hydro_IA"/>
</dbReference>
<dbReference type="Proteomes" id="UP000239895">
    <property type="component" value="Unassembled WGS sequence"/>
</dbReference>
<name>A0ABX5EDP7_9MICO</name>
<organism evidence="1 2">
    <name type="scientific">Isoptericola halotolerans</name>
    <dbReference type="NCBI Taxonomy" id="300560"/>
    <lineage>
        <taxon>Bacteria</taxon>
        <taxon>Bacillati</taxon>
        <taxon>Actinomycetota</taxon>
        <taxon>Actinomycetes</taxon>
        <taxon>Micrococcales</taxon>
        <taxon>Promicromonosporaceae</taxon>
        <taxon>Isoptericola</taxon>
    </lineage>
</organism>
<sequence length="215" mass="22852">MTPDPLPADGHAPIDAVIYDLGNVLVGWDPYGAFDGLDRADVDAWMAEVDFAAFNLAQDAGRTWTEAVAHLEATRPHLAAYAERYRTAYPGTLTGPVPGSAALVDELASAGVRLYGLTNWAADTFHHAVPAAPAIGRLRDVVVSGRVHLAKPDPAIFRLAAVRFAVEPARAVFVDDTPRNVEAARAVGFRGVHFTGTGALRAALADLGVPVRRRP</sequence>
<dbReference type="InterPro" id="IPR023214">
    <property type="entry name" value="HAD_sf"/>
</dbReference>
<protein>
    <submittedName>
        <fullName evidence="1">2-haloacid dehalogenase</fullName>
    </submittedName>
</protein>
<keyword evidence="2" id="KW-1185">Reference proteome</keyword>
<dbReference type="EMBL" id="PVTX01000010">
    <property type="protein sequence ID" value="PRZ04436.1"/>
    <property type="molecule type" value="Genomic_DNA"/>
</dbReference>
<dbReference type="SUPFAM" id="SSF56784">
    <property type="entry name" value="HAD-like"/>
    <property type="match status" value="1"/>
</dbReference>
<gene>
    <name evidence="1" type="ORF">BCL65_11097</name>
</gene>
<evidence type="ECO:0000313" key="1">
    <source>
        <dbReference type="EMBL" id="PRZ04436.1"/>
    </source>
</evidence>
<evidence type="ECO:0000313" key="2">
    <source>
        <dbReference type="Proteomes" id="UP000239895"/>
    </source>
</evidence>
<dbReference type="InterPro" id="IPR036412">
    <property type="entry name" value="HAD-like_sf"/>
</dbReference>
<reference evidence="1 2" key="1">
    <citation type="submission" date="2018-03" db="EMBL/GenBank/DDBJ databases">
        <title>Comparative analysis of microorganisms from saline springs in Andes Mountain Range, Colombia.</title>
        <authorList>
            <person name="Rubin E."/>
        </authorList>
    </citation>
    <scope>NUCLEOTIDE SEQUENCE [LARGE SCALE GENOMIC DNA]</scope>
    <source>
        <strain evidence="1 2">CG 23</strain>
    </source>
</reference>
<dbReference type="Pfam" id="PF00702">
    <property type="entry name" value="Hydrolase"/>
    <property type="match status" value="1"/>
</dbReference>
<dbReference type="PANTHER" id="PTHR43611">
    <property type="entry name" value="ALPHA-D-GLUCOSE 1-PHOSPHATE PHOSPHATASE"/>
    <property type="match status" value="1"/>
</dbReference>
<dbReference type="CDD" id="cd02603">
    <property type="entry name" value="HAD_sEH-N_like"/>
    <property type="match status" value="1"/>
</dbReference>
<accession>A0ABX5EDP7</accession>
<dbReference type="PRINTS" id="PR00413">
    <property type="entry name" value="HADHALOGNASE"/>
</dbReference>
<dbReference type="Gene3D" id="3.40.50.1000">
    <property type="entry name" value="HAD superfamily/HAD-like"/>
    <property type="match status" value="1"/>
</dbReference>